<dbReference type="OrthoDB" id="10005005at2759"/>
<dbReference type="Proteomes" id="UP000663832">
    <property type="component" value="Unassembled WGS sequence"/>
</dbReference>
<feature type="transmembrane region" description="Helical" evidence="4">
    <location>
        <begin position="184"/>
        <end position="206"/>
    </location>
</feature>
<feature type="domain" description="Galectin" evidence="5">
    <location>
        <begin position="46"/>
        <end position="170"/>
    </location>
</feature>
<evidence type="ECO:0000313" key="8">
    <source>
        <dbReference type="Proteomes" id="UP000663832"/>
    </source>
</evidence>
<keyword evidence="8" id="KW-1185">Reference proteome</keyword>
<evidence type="ECO:0000313" key="9">
    <source>
        <dbReference type="Proteomes" id="UP000663877"/>
    </source>
</evidence>
<feature type="compositionally biased region" description="Polar residues" evidence="3">
    <location>
        <begin position="222"/>
        <end position="240"/>
    </location>
</feature>
<dbReference type="SUPFAM" id="SSF49899">
    <property type="entry name" value="Concanavalin A-like lectins/glucanases"/>
    <property type="match status" value="1"/>
</dbReference>
<dbReference type="GO" id="GO:0030246">
    <property type="term" value="F:carbohydrate binding"/>
    <property type="evidence" value="ECO:0007669"/>
    <property type="project" value="UniProtKB-UniRule"/>
</dbReference>
<accession>A0A813QJW1</accession>
<proteinExistence type="predicted"/>
<dbReference type="Pfam" id="PF00337">
    <property type="entry name" value="Gal-bind_lectin"/>
    <property type="match status" value="1"/>
</dbReference>
<keyword evidence="4" id="KW-0812">Transmembrane</keyword>
<evidence type="ECO:0000313" key="6">
    <source>
        <dbReference type="EMBL" id="CAF0768091.1"/>
    </source>
</evidence>
<evidence type="ECO:0000256" key="4">
    <source>
        <dbReference type="SAM" id="Phobius"/>
    </source>
</evidence>
<dbReference type="AlphaFoldDB" id="A0A813QJW1"/>
<dbReference type="SMART" id="SM00908">
    <property type="entry name" value="Gal-bind_lectin"/>
    <property type="match status" value="1"/>
</dbReference>
<name>A0A813QJW1_9BILA</name>
<evidence type="ECO:0000259" key="5">
    <source>
        <dbReference type="PROSITE" id="PS51304"/>
    </source>
</evidence>
<evidence type="ECO:0000256" key="3">
    <source>
        <dbReference type="SAM" id="MobiDB-lite"/>
    </source>
</evidence>
<reference evidence="6" key="1">
    <citation type="submission" date="2021-02" db="EMBL/GenBank/DDBJ databases">
        <authorList>
            <person name="Nowell W R."/>
        </authorList>
    </citation>
    <scope>NUCLEOTIDE SEQUENCE</scope>
</reference>
<keyword evidence="1 2" id="KW-0430">Lectin</keyword>
<dbReference type="PROSITE" id="PS51304">
    <property type="entry name" value="GALECTIN"/>
    <property type="match status" value="1"/>
</dbReference>
<evidence type="ECO:0000256" key="2">
    <source>
        <dbReference type="RuleBase" id="RU102079"/>
    </source>
</evidence>
<dbReference type="EMBL" id="CAJNOM010000571">
    <property type="protein sequence ID" value="CAF1506181.1"/>
    <property type="molecule type" value="Genomic_DNA"/>
</dbReference>
<evidence type="ECO:0000256" key="1">
    <source>
        <dbReference type="ARBA" id="ARBA00022734"/>
    </source>
</evidence>
<protein>
    <recommendedName>
        <fullName evidence="2">Galectin</fullName>
    </recommendedName>
</protein>
<sequence length="253" mass="28688">MCHFILLPLSYSGHQIIIISIILFCGSYRLCFQYVDGANEPFITNHTEKVLSKLKPNDEILILGILLQPIFFIDLVNNPDNTPFHLKCTKDMIIFNSKVNARWLSEIKLIPSPLVVNTSFIIDIILDENGGFNISFNEHTLFKINKRESLENVNLLDIYGNITLKSVRILHMTKDEDNSSKRTLIIGIAITLVLVIISGLGIFYILRRHCIRSKSKKKANSDQESINESLESSRSKQTAKSNISYITGNSFLS</sequence>
<organism evidence="6 9">
    <name type="scientific">Adineta steineri</name>
    <dbReference type="NCBI Taxonomy" id="433720"/>
    <lineage>
        <taxon>Eukaryota</taxon>
        <taxon>Metazoa</taxon>
        <taxon>Spiralia</taxon>
        <taxon>Gnathifera</taxon>
        <taxon>Rotifera</taxon>
        <taxon>Eurotatoria</taxon>
        <taxon>Bdelloidea</taxon>
        <taxon>Adinetida</taxon>
        <taxon>Adinetidae</taxon>
        <taxon>Adineta</taxon>
    </lineage>
</organism>
<keyword evidence="4" id="KW-1133">Transmembrane helix</keyword>
<dbReference type="Proteomes" id="UP000663877">
    <property type="component" value="Unassembled WGS sequence"/>
</dbReference>
<comment type="caution">
    <text evidence="6">The sequence shown here is derived from an EMBL/GenBank/DDBJ whole genome shotgun (WGS) entry which is preliminary data.</text>
</comment>
<dbReference type="SMART" id="SM00276">
    <property type="entry name" value="GLECT"/>
    <property type="match status" value="1"/>
</dbReference>
<keyword evidence="4" id="KW-0472">Membrane</keyword>
<feature type="region of interest" description="Disordered" evidence="3">
    <location>
        <begin position="217"/>
        <end position="240"/>
    </location>
</feature>
<dbReference type="EMBL" id="CAJNOI010000008">
    <property type="protein sequence ID" value="CAF0768091.1"/>
    <property type="molecule type" value="Genomic_DNA"/>
</dbReference>
<dbReference type="InterPro" id="IPR001079">
    <property type="entry name" value="Galectin_CRD"/>
</dbReference>
<gene>
    <name evidence="6" type="ORF">BJG266_LOCUS3401</name>
    <name evidence="7" type="ORF">QVE165_LOCUS43816</name>
</gene>
<dbReference type="InterPro" id="IPR013320">
    <property type="entry name" value="ConA-like_dom_sf"/>
</dbReference>
<dbReference type="Gene3D" id="2.60.120.200">
    <property type="match status" value="1"/>
</dbReference>
<dbReference type="CDD" id="cd12087">
    <property type="entry name" value="TM_EGFR-like"/>
    <property type="match status" value="1"/>
</dbReference>
<evidence type="ECO:0000313" key="7">
    <source>
        <dbReference type="EMBL" id="CAF1506181.1"/>
    </source>
</evidence>